<dbReference type="InterPro" id="IPR020904">
    <property type="entry name" value="Sc_DH/Rdtase_CS"/>
</dbReference>
<sequence length="121" mass="13303">ACSIAGHESYEMLGTYSATKHAVRSFTQTAAKELAKDGITVNAYCPGVAKTKMWDRIDEEMVKYNEDMEPGDAFEEFSSAIKLGRYQEPKDVANLVSFLASEDSAYITGQSILTDGGLVYR</sequence>
<comment type="similarity">
    <text evidence="1">Belongs to the short-chain dehydrogenases/reductases (SDR) family.</text>
</comment>
<dbReference type="RefSeq" id="WP_119486568.1">
    <property type="nucleotide sequence ID" value="NZ_QYJN01000834.1"/>
</dbReference>
<gene>
    <name evidence="3" type="ORF">BUZ14_18535</name>
</gene>
<dbReference type="PROSITE" id="PS00061">
    <property type="entry name" value="ADH_SHORT"/>
    <property type="match status" value="1"/>
</dbReference>
<evidence type="ECO:0000313" key="3">
    <source>
        <dbReference type="EMBL" id="RIP08897.1"/>
    </source>
</evidence>
<name>A0A3A0UFG2_STAGA</name>
<accession>A0A3A0UFG2</accession>
<comment type="caution">
    <text evidence="3">The sequence shown here is derived from an EMBL/GenBank/DDBJ whole genome shotgun (WGS) entry which is preliminary data.</text>
</comment>
<feature type="non-terminal residue" evidence="3">
    <location>
        <position position="1"/>
    </location>
</feature>
<dbReference type="Gene3D" id="3.40.50.720">
    <property type="entry name" value="NAD(P)-binding Rossmann-like Domain"/>
    <property type="match status" value="1"/>
</dbReference>
<dbReference type="Proteomes" id="UP000265541">
    <property type="component" value="Unassembled WGS sequence"/>
</dbReference>
<dbReference type="InterPro" id="IPR002347">
    <property type="entry name" value="SDR_fam"/>
</dbReference>
<dbReference type="Pfam" id="PF13561">
    <property type="entry name" value="adh_short_C2"/>
    <property type="match status" value="1"/>
</dbReference>
<evidence type="ECO:0000256" key="1">
    <source>
        <dbReference type="ARBA" id="ARBA00006484"/>
    </source>
</evidence>
<dbReference type="PANTHER" id="PTHR24321:SF8">
    <property type="entry name" value="ESTRADIOL 17-BETA-DEHYDROGENASE 8-RELATED"/>
    <property type="match status" value="1"/>
</dbReference>
<reference evidence="3 4" key="1">
    <citation type="journal article" date="2016" name="Front. Microbiol.">
        <title>Comprehensive Phylogenetic Analysis of Bovine Non-aureus Staphylococci Species Based on Whole-Genome Sequencing.</title>
        <authorList>
            <person name="Naushad S."/>
            <person name="Barkema H.W."/>
            <person name="Luby C."/>
            <person name="Condas L.A."/>
            <person name="Nobrega D.B."/>
            <person name="Carson D.A."/>
            <person name="De Buck J."/>
        </authorList>
    </citation>
    <scope>NUCLEOTIDE SEQUENCE [LARGE SCALE GENOMIC DNA]</scope>
    <source>
        <strain evidence="3 4">SNUC 4781</strain>
    </source>
</reference>
<proteinExistence type="inferred from homology"/>
<dbReference type="SUPFAM" id="SSF51735">
    <property type="entry name" value="NAD(P)-binding Rossmann-fold domains"/>
    <property type="match status" value="1"/>
</dbReference>
<evidence type="ECO:0000313" key="4">
    <source>
        <dbReference type="Proteomes" id="UP000265541"/>
    </source>
</evidence>
<dbReference type="GO" id="GO:0016491">
    <property type="term" value="F:oxidoreductase activity"/>
    <property type="evidence" value="ECO:0007669"/>
    <property type="project" value="UniProtKB-KW"/>
</dbReference>
<dbReference type="OrthoDB" id="9803333at2"/>
<dbReference type="PANTHER" id="PTHR24321">
    <property type="entry name" value="DEHYDROGENASES, SHORT CHAIN"/>
    <property type="match status" value="1"/>
</dbReference>
<evidence type="ECO:0000256" key="2">
    <source>
        <dbReference type="ARBA" id="ARBA00023002"/>
    </source>
</evidence>
<dbReference type="EMBL" id="QYJN01000834">
    <property type="protein sequence ID" value="RIP08897.1"/>
    <property type="molecule type" value="Genomic_DNA"/>
</dbReference>
<dbReference type="InterPro" id="IPR036291">
    <property type="entry name" value="NAD(P)-bd_dom_sf"/>
</dbReference>
<organism evidence="3 4">
    <name type="scientific">Staphylococcus gallinarum</name>
    <dbReference type="NCBI Taxonomy" id="1293"/>
    <lineage>
        <taxon>Bacteria</taxon>
        <taxon>Bacillati</taxon>
        <taxon>Bacillota</taxon>
        <taxon>Bacilli</taxon>
        <taxon>Bacillales</taxon>
        <taxon>Staphylococcaceae</taxon>
        <taxon>Staphylococcus</taxon>
    </lineage>
</organism>
<protein>
    <submittedName>
        <fullName evidence="3">SDR family oxidoreductase</fullName>
    </submittedName>
</protein>
<dbReference type="AlphaFoldDB" id="A0A3A0UFG2"/>
<keyword evidence="2" id="KW-0560">Oxidoreductase</keyword>
<dbReference type="PRINTS" id="PR00081">
    <property type="entry name" value="GDHRDH"/>
</dbReference>